<dbReference type="Gene3D" id="1.10.150.170">
    <property type="entry name" value="Putative methyltransferase TM0872, insert domain"/>
    <property type="match status" value="1"/>
</dbReference>
<dbReference type="SUPFAM" id="SSF53335">
    <property type="entry name" value="S-adenosyl-L-methionine-dependent methyltransferases"/>
    <property type="match status" value="1"/>
</dbReference>
<dbReference type="InterPro" id="IPR029063">
    <property type="entry name" value="SAM-dependent_MTases_sf"/>
</dbReference>
<organism evidence="7 8">
    <name type="scientific">Amnibacterium kyonggiense</name>
    <dbReference type="NCBI Taxonomy" id="595671"/>
    <lineage>
        <taxon>Bacteria</taxon>
        <taxon>Bacillati</taxon>
        <taxon>Actinomycetota</taxon>
        <taxon>Actinomycetes</taxon>
        <taxon>Micrococcales</taxon>
        <taxon>Microbacteriaceae</taxon>
        <taxon>Amnibacterium</taxon>
    </lineage>
</organism>
<accession>A0A4R7FKY3</accession>
<evidence type="ECO:0000256" key="5">
    <source>
        <dbReference type="ARBA" id="ARBA00022691"/>
    </source>
</evidence>
<keyword evidence="4 6" id="KW-0808">Transferase</keyword>
<dbReference type="EMBL" id="SOAM01000002">
    <property type="protein sequence ID" value="TDS77017.1"/>
    <property type="molecule type" value="Genomic_DNA"/>
</dbReference>
<evidence type="ECO:0000256" key="3">
    <source>
        <dbReference type="ARBA" id="ARBA00022603"/>
    </source>
</evidence>
<feature type="binding site" evidence="6">
    <location>
        <position position="71"/>
    </location>
    <ligand>
        <name>S-adenosyl-L-methionine</name>
        <dbReference type="ChEBI" id="CHEBI:59789"/>
    </ligand>
</feature>
<keyword evidence="2 6" id="KW-0698">rRNA processing</keyword>
<dbReference type="HAMAP" id="MF_01007">
    <property type="entry name" value="16SrRNA_methyltr_H"/>
    <property type="match status" value="1"/>
</dbReference>
<dbReference type="GO" id="GO:0070475">
    <property type="term" value="P:rRNA base methylation"/>
    <property type="evidence" value="ECO:0007669"/>
    <property type="project" value="UniProtKB-UniRule"/>
</dbReference>
<feature type="binding site" evidence="6">
    <location>
        <position position="119"/>
    </location>
    <ligand>
        <name>S-adenosyl-L-methionine</name>
        <dbReference type="ChEBI" id="CHEBI:59789"/>
    </ligand>
</feature>
<evidence type="ECO:0000256" key="1">
    <source>
        <dbReference type="ARBA" id="ARBA00010396"/>
    </source>
</evidence>
<evidence type="ECO:0000313" key="8">
    <source>
        <dbReference type="Proteomes" id="UP000295344"/>
    </source>
</evidence>
<keyword evidence="5 6" id="KW-0949">S-adenosyl-L-methionine</keyword>
<comment type="catalytic activity">
    <reaction evidence="6">
        <text>cytidine(1402) in 16S rRNA + S-adenosyl-L-methionine = N(4)-methylcytidine(1402) in 16S rRNA + S-adenosyl-L-homocysteine + H(+)</text>
        <dbReference type="Rhea" id="RHEA:42928"/>
        <dbReference type="Rhea" id="RHEA-COMP:10286"/>
        <dbReference type="Rhea" id="RHEA-COMP:10287"/>
        <dbReference type="ChEBI" id="CHEBI:15378"/>
        <dbReference type="ChEBI" id="CHEBI:57856"/>
        <dbReference type="ChEBI" id="CHEBI:59789"/>
        <dbReference type="ChEBI" id="CHEBI:74506"/>
        <dbReference type="ChEBI" id="CHEBI:82748"/>
        <dbReference type="EC" id="2.1.1.199"/>
    </reaction>
</comment>
<dbReference type="NCBIfam" id="TIGR00006">
    <property type="entry name" value="16S rRNA (cytosine(1402)-N(4))-methyltransferase RsmH"/>
    <property type="match status" value="1"/>
</dbReference>
<feature type="binding site" evidence="6">
    <location>
        <position position="98"/>
    </location>
    <ligand>
        <name>S-adenosyl-L-methionine</name>
        <dbReference type="ChEBI" id="CHEBI:59789"/>
    </ligand>
</feature>
<sequence>MGIGMNGPEDPGGRPSTPLHVPVLLETSLDLLAPALERDRPTTVVDATLGLGGHAEALLARFPRVTLIGVDRDPAALRLAGERLAPFGARFRPAHAVYDRIPEVLDDLGVEAVDGALFDLGVSSMQLDEDDRGFSYARDVPLDMRMDPGEPRTAETIVNEYAANDLARIFRVYGEERLADRYARAIVRAREATPVRGSAALVDILEAATPAALKSRGHVGKRVFQALRIEVNRELEVLERAVPNALDRISTGGRIVVLSYHSLEDRIVKRALAARTVSTAPRGLPVETDETAPTFRMLTRGAPKAADAEVERNPRAASVRLRAAERIRGDHRTA</sequence>
<evidence type="ECO:0000313" key="7">
    <source>
        <dbReference type="EMBL" id="TDS77017.1"/>
    </source>
</evidence>
<dbReference type="GO" id="GO:0071424">
    <property type="term" value="F:rRNA (cytosine-N4-)-methyltransferase activity"/>
    <property type="evidence" value="ECO:0007669"/>
    <property type="project" value="UniProtKB-UniRule"/>
</dbReference>
<dbReference type="InterPro" id="IPR002903">
    <property type="entry name" value="RsmH"/>
</dbReference>
<dbReference type="AlphaFoldDB" id="A0A4R7FKY3"/>
<dbReference type="PANTHER" id="PTHR11265:SF0">
    <property type="entry name" value="12S RRNA N4-METHYLCYTIDINE METHYLTRANSFERASE"/>
    <property type="match status" value="1"/>
</dbReference>
<comment type="similarity">
    <text evidence="1 6">Belongs to the methyltransferase superfamily. RsmH family.</text>
</comment>
<gene>
    <name evidence="6" type="primary">rsmH</name>
    <name evidence="7" type="ORF">CLV52_1956</name>
</gene>
<comment type="function">
    <text evidence="6">Specifically methylates the N4 position of cytidine in position 1402 (C1402) of 16S rRNA.</text>
</comment>
<keyword evidence="6" id="KW-0963">Cytoplasm</keyword>
<dbReference type="GO" id="GO:0005737">
    <property type="term" value="C:cytoplasm"/>
    <property type="evidence" value="ECO:0007669"/>
    <property type="project" value="UniProtKB-SubCell"/>
</dbReference>
<dbReference type="PIRSF" id="PIRSF004486">
    <property type="entry name" value="MraW"/>
    <property type="match status" value="1"/>
</dbReference>
<feature type="binding site" evidence="6">
    <location>
        <position position="126"/>
    </location>
    <ligand>
        <name>S-adenosyl-L-methionine</name>
        <dbReference type="ChEBI" id="CHEBI:59789"/>
    </ligand>
</feature>
<dbReference type="Pfam" id="PF01795">
    <property type="entry name" value="Methyltransf_5"/>
    <property type="match status" value="1"/>
</dbReference>
<keyword evidence="8" id="KW-1185">Reference proteome</keyword>
<evidence type="ECO:0000256" key="4">
    <source>
        <dbReference type="ARBA" id="ARBA00022679"/>
    </source>
</evidence>
<feature type="binding site" evidence="6">
    <location>
        <begin position="52"/>
        <end position="54"/>
    </location>
    <ligand>
        <name>S-adenosyl-L-methionine</name>
        <dbReference type="ChEBI" id="CHEBI:59789"/>
    </ligand>
</feature>
<protein>
    <recommendedName>
        <fullName evidence="6">Ribosomal RNA small subunit methyltransferase H</fullName>
        <ecNumber evidence="6">2.1.1.199</ecNumber>
    </recommendedName>
    <alternativeName>
        <fullName evidence="6">16S rRNA m(4)C1402 methyltransferase</fullName>
    </alternativeName>
    <alternativeName>
        <fullName evidence="6">rRNA (cytosine-N(4)-)-methyltransferase RsmH</fullName>
    </alternativeName>
</protein>
<dbReference type="InterPro" id="IPR023397">
    <property type="entry name" value="SAM-dep_MeTrfase_MraW_recog"/>
</dbReference>
<dbReference type="Proteomes" id="UP000295344">
    <property type="component" value="Unassembled WGS sequence"/>
</dbReference>
<comment type="caution">
    <text evidence="7">The sequence shown here is derived from an EMBL/GenBank/DDBJ whole genome shotgun (WGS) entry which is preliminary data.</text>
</comment>
<dbReference type="Gene3D" id="3.40.50.150">
    <property type="entry name" value="Vaccinia Virus protein VP39"/>
    <property type="match status" value="1"/>
</dbReference>
<keyword evidence="3 6" id="KW-0489">Methyltransferase</keyword>
<dbReference type="EC" id="2.1.1.199" evidence="6"/>
<dbReference type="PANTHER" id="PTHR11265">
    <property type="entry name" value="S-ADENOSYL-METHYLTRANSFERASE MRAW"/>
    <property type="match status" value="1"/>
</dbReference>
<evidence type="ECO:0000256" key="2">
    <source>
        <dbReference type="ARBA" id="ARBA00022552"/>
    </source>
</evidence>
<proteinExistence type="inferred from homology"/>
<comment type="subcellular location">
    <subcellularLocation>
        <location evidence="6">Cytoplasm</location>
    </subcellularLocation>
</comment>
<reference evidence="7 8" key="1">
    <citation type="submission" date="2019-03" db="EMBL/GenBank/DDBJ databases">
        <title>Genomic Encyclopedia of Archaeal and Bacterial Type Strains, Phase II (KMG-II): from individual species to whole genera.</title>
        <authorList>
            <person name="Goeker M."/>
        </authorList>
    </citation>
    <scope>NUCLEOTIDE SEQUENCE [LARGE SCALE GENOMIC DNA]</scope>
    <source>
        <strain evidence="7 8">DSM 24782</strain>
    </source>
</reference>
<dbReference type="SUPFAM" id="SSF81799">
    <property type="entry name" value="Putative methyltransferase TM0872, insert domain"/>
    <property type="match status" value="1"/>
</dbReference>
<name>A0A4R7FKY3_9MICO</name>
<evidence type="ECO:0000256" key="6">
    <source>
        <dbReference type="HAMAP-Rule" id="MF_01007"/>
    </source>
</evidence>